<dbReference type="Gramene" id="TuG1812G0700002448.01.T02">
    <property type="protein sequence ID" value="TuG1812G0700002448.01.T02"/>
    <property type="gene ID" value="TuG1812G0700002448.01"/>
</dbReference>
<dbReference type="Proteomes" id="UP000015106">
    <property type="component" value="Chromosome 7"/>
</dbReference>
<sequence>MRERSPPPVSSGCLHHHILAGDPRRSSIAWPSPRGATAGGVVIGWKSNGPTSSRSCTSGKNDPRGEAPDPLCKVSEMWSRRCWLLNLCCSPCPPRPCLRPFVIQHKQQNGATTAVCEVRELTQLAAMYSSPFFYAKSPSIEAPTQLQIKITNPDNLSGTTPSSPCSTHSNSISHNRRHEQVLQYCWWQSIA</sequence>
<reference evidence="2" key="2">
    <citation type="submission" date="2018-03" db="EMBL/GenBank/DDBJ databases">
        <title>The Triticum urartu genome reveals the dynamic nature of wheat genome evolution.</title>
        <authorList>
            <person name="Ling H."/>
            <person name="Ma B."/>
            <person name="Shi X."/>
            <person name="Liu H."/>
            <person name="Dong L."/>
            <person name="Sun H."/>
            <person name="Cao Y."/>
            <person name="Gao Q."/>
            <person name="Zheng S."/>
            <person name="Li Y."/>
            <person name="Yu Y."/>
            <person name="Du H."/>
            <person name="Qi M."/>
            <person name="Li Y."/>
            <person name="Yu H."/>
            <person name="Cui Y."/>
            <person name="Wang N."/>
            <person name="Chen C."/>
            <person name="Wu H."/>
            <person name="Zhao Y."/>
            <person name="Zhang J."/>
            <person name="Li Y."/>
            <person name="Zhou W."/>
            <person name="Zhang B."/>
            <person name="Hu W."/>
            <person name="Eijk M."/>
            <person name="Tang J."/>
            <person name="Witsenboer H."/>
            <person name="Zhao S."/>
            <person name="Li Z."/>
            <person name="Zhang A."/>
            <person name="Wang D."/>
            <person name="Liang C."/>
        </authorList>
    </citation>
    <scope>NUCLEOTIDE SEQUENCE [LARGE SCALE GENOMIC DNA]</scope>
    <source>
        <strain evidence="2">cv. G1812</strain>
    </source>
</reference>
<reference evidence="2" key="3">
    <citation type="submission" date="2022-06" db="UniProtKB">
        <authorList>
            <consortium name="EnsemblPlants"/>
        </authorList>
    </citation>
    <scope>IDENTIFICATION</scope>
</reference>
<dbReference type="AlphaFoldDB" id="A0A8R7R1F6"/>
<dbReference type="EnsemblPlants" id="TuG1812G0700002448.01.T02">
    <property type="protein sequence ID" value="TuG1812G0700002448.01.T02"/>
    <property type="gene ID" value="TuG1812G0700002448.01"/>
</dbReference>
<dbReference type="Gramene" id="TuG1812G0700002448.01.T01">
    <property type="protein sequence ID" value="TuG1812G0700002448.01.T01"/>
    <property type="gene ID" value="TuG1812G0700002448.01"/>
</dbReference>
<reference evidence="3" key="1">
    <citation type="journal article" date="2013" name="Nature">
        <title>Draft genome of the wheat A-genome progenitor Triticum urartu.</title>
        <authorList>
            <person name="Ling H.Q."/>
            <person name="Zhao S."/>
            <person name="Liu D."/>
            <person name="Wang J."/>
            <person name="Sun H."/>
            <person name="Zhang C."/>
            <person name="Fan H."/>
            <person name="Li D."/>
            <person name="Dong L."/>
            <person name="Tao Y."/>
            <person name="Gao C."/>
            <person name="Wu H."/>
            <person name="Li Y."/>
            <person name="Cui Y."/>
            <person name="Guo X."/>
            <person name="Zheng S."/>
            <person name="Wang B."/>
            <person name="Yu K."/>
            <person name="Liang Q."/>
            <person name="Yang W."/>
            <person name="Lou X."/>
            <person name="Chen J."/>
            <person name="Feng M."/>
            <person name="Jian J."/>
            <person name="Zhang X."/>
            <person name="Luo G."/>
            <person name="Jiang Y."/>
            <person name="Liu J."/>
            <person name="Wang Z."/>
            <person name="Sha Y."/>
            <person name="Zhang B."/>
            <person name="Wu H."/>
            <person name="Tang D."/>
            <person name="Shen Q."/>
            <person name="Xue P."/>
            <person name="Zou S."/>
            <person name="Wang X."/>
            <person name="Liu X."/>
            <person name="Wang F."/>
            <person name="Yang Y."/>
            <person name="An X."/>
            <person name="Dong Z."/>
            <person name="Zhang K."/>
            <person name="Zhang X."/>
            <person name="Luo M.C."/>
            <person name="Dvorak J."/>
            <person name="Tong Y."/>
            <person name="Wang J."/>
            <person name="Yang H."/>
            <person name="Li Z."/>
            <person name="Wang D."/>
            <person name="Zhang A."/>
            <person name="Wang J."/>
        </authorList>
    </citation>
    <scope>NUCLEOTIDE SEQUENCE</scope>
    <source>
        <strain evidence="3">cv. G1812</strain>
    </source>
</reference>
<keyword evidence="3" id="KW-1185">Reference proteome</keyword>
<accession>A0A8R7R1F6</accession>
<proteinExistence type="predicted"/>
<evidence type="ECO:0000313" key="3">
    <source>
        <dbReference type="Proteomes" id="UP000015106"/>
    </source>
</evidence>
<feature type="compositionally biased region" description="Polar residues" evidence="1">
    <location>
        <begin position="48"/>
        <end position="60"/>
    </location>
</feature>
<organism evidence="2 3">
    <name type="scientific">Triticum urartu</name>
    <name type="common">Red wild einkorn</name>
    <name type="synonym">Crithodium urartu</name>
    <dbReference type="NCBI Taxonomy" id="4572"/>
    <lineage>
        <taxon>Eukaryota</taxon>
        <taxon>Viridiplantae</taxon>
        <taxon>Streptophyta</taxon>
        <taxon>Embryophyta</taxon>
        <taxon>Tracheophyta</taxon>
        <taxon>Spermatophyta</taxon>
        <taxon>Magnoliopsida</taxon>
        <taxon>Liliopsida</taxon>
        <taxon>Poales</taxon>
        <taxon>Poaceae</taxon>
        <taxon>BOP clade</taxon>
        <taxon>Pooideae</taxon>
        <taxon>Triticodae</taxon>
        <taxon>Triticeae</taxon>
        <taxon>Triticinae</taxon>
        <taxon>Triticum</taxon>
    </lineage>
</organism>
<feature type="region of interest" description="Disordered" evidence="1">
    <location>
        <begin position="40"/>
        <end position="68"/>
    </location>
</feature>
<dbReference type="EnsemblPlants" id="TuG1812G0700002448.01.T01">
    <property type="protein sequence ID" value="TuG1812G0700002448.01.T01"/>
    <property type="gene ID" value="TuG1812G0700002448.01"/>
</dbReference>
<evidence type="ECO:0000256" key="1">
    <source>
        <dbReference type="SAM" id="MobiDB-lite"/>
    </source>
</evidence>
<evidence type="ECO:0000313" key="2">
    <source>
        <dbReference type="EnsemblPlants" id="TuG1812G0700002448.01.T01"/>
    </source>
</evidence>
<protein>
    <submittedName>
        <fullName evidence="2">Uncharacterized protein</fullName>
    </submittedName>
</protein>
<name>A0A8R7R1F6_TRIUA</name>